<sequence>MAFVSGFVPGYNTSVVCVSPTQTAAIASFSRIWAQLAASIAPYQIGAITQTGAVNEWRIVFVTMIIISTVTGIFFQVFGSAEPQVFATSNSKSAVEEELIDNKKEVVIENCNGTAPLVSVNGSTPTGVE</sequence>
<keyword evidence="2 5" id="KW-0812">Transmembrane</keyword>
<evidence type="ECO:0000313" key="6">
    <source>
        <dbReference type="EMBL" id="PAV69116.1"/>
    </source>
</evidence>
<comment type="caution">
    <text evidence="6">The sequence shown here is derived from an EMBL/GenBank/DDBJ whole genome shotgun (WGS) entry which is preliminary data.</text>
</comment>
<reference evidence="6 7" key="1">
    <citation type="journal article" date="2017" name="Curr. Biol.">
        <title>Genome architecture and evolution of a unichromosomal asexual nematode.</title>
        <authorList>
            <person name="Fradin H."/>
            <person name="Zegar C."/>
            <person name="Gutwein M."/>
            <person name="Lucas J."/>
            <person name="Kovtun M."/>
            <person name="Corcoran D."/>
            <person name="Baugh L.R."/>
            <person name="Kiontke K."/>
            <person name="Gunsalus K."/>
            <person name="Fitch D.H."/>
            <person name="Piano F."/>
        </authorList>
    </citation>
    <scope>NUCLEOTIDE SEQUENCE [LARGE SCALE GENOMIC DNA]</scope>
    <source>
        <strain evidence="6">PF1309</strain>
    </source>
</reference>
<keyword evidence="7" id="KW-1185">Reference proteome</keyword>
<name>A0A2A2K539_9BILA</name>
<feature type="transmembrane region" description="Helical" evidence="5">
    <location>
        <begin position="59"/>
        <end position="78"/>
    </location>
</feature>
<gene>
    <name evidence="6" type="ORF">WR25_05116</name>
</gene>
<keyword evidence="3 5" id="KW-1133">Transmembrane helix</keyword>
<proteinExistence type="predicted"/>
<evidence type="ECO:0000313" key="7">
    <source>
        <dbReference type="Proteomes" id="UP000218231"/>
    </source>
</evidence>
<dbReference type="InterPro" id="IPR036259">
    <property type="entry name" value="MFS_trans_sf"/>
</dbReference>
<organism evidence="6 7">
    <name type="scientific">Diploscapter pachys</name>
    <dbReference type="NCBI Taxonomy" id="2018661"/>
    <lineage>
        <taxon>Eukaryota</taxon>
        <taxon>Metazoa</taxon>
        <taxon>Ecdysozoa</taxon>
        <taxon>Nematoda</taxon>
        <taxon>Chromadorea</taxon>
        <taxon>Rhabditida</taxon>
        <taxon>Rhabditina</taxon>
        <taxon>Rhabditomorpha</taxon>
        <taxon>Rhabditoidea</taxon>
        <taxon>Rhabditidae</taxon>
        <taxon>Diploscapter</taxon>
    </lineage>
</organism>
<protein>
    <recommendedName>
        <fullName evidence="8">Major facilitator superfamily (MFS) profile domain-containing protein</fullName>
    </recommendedName>
</protein>
<evidence type="ECO:0000256" key="5">
    <source>
        <dbReference type="SAM" id="Phobius"/>
    </source>
</evidence>
<dbReference type="Proteomes" id="UP000218231">
    <property type="component" value="Unassembled WGS sequence"/>
</dbReference>
<dbReference type="OrthoDB" id="2985014at2759"/>
<dbReference type="InterPro" id="IPR050382">
    <property type="entry name" value="MFS_Na/Anion_cotransporter"/>
</dbReference>
<dbReference type="GO" id="GO:0022857">
    <property type="term" value="F:transmembrane transporter activity"/>
    <property type="evidence" value="ECO:0007669"/>
    <property type="project" value="TreeGrafter"/>
</dbReference>
<dbReference type="PANTHER" id="PTHR11662">
    <property type="entry name" value="SOLUTE CARRIER FAMILY 17"/>
    <property type="match status" value="1"/>
</dbReference>
<evidence type="ECO:0008006" key="8">
    <source>
        <dbReference type="Google" id="ProtNLM"/>
    </source>
</evidence>
<dbReference type="STRING" id="2018661.A0A2A2K539"/>
<dbReference type="GO" id="GO:0006820">
    <property type="term" value="P:monoatomic anion transport"/>
    <property type="evidence" value="ECO:0007669"/>
    <property type="project" value="TreeGrafter"/>
</dbReference>
<keyword evidence="4 5" id="KW-0472">Membrane</keyword>
<dbReference type="AlphaFoldDB" id="A0A2A2K539"/>
<dbReference type="PANTHER" id="PTHR11662:SF72">
    <property type="entry name" value="MAJOR FACILITATOR SUPERFAMILY (MFS) PROFILE DOMAIN-CONTAINING PROTEIN"/>
    <property type="match status" value="1"/>
</dbReference>
<evidence type="ECO:0000256" key="3">
    <source>
        <dbReference type="ARBA" id="ARBA00022989"/>
    </source>
</evidence>
<dbReference type="EMBL" id="LIAE01009592">
    <property type="protein sequence ID" value="PAV69116.1"/>
    <property type="molecule type" value="Genomic_DNA"/>
</dbReference>
<accession>A0A2A2K539</accession>
<comment type="subcellular location">
    <subcellularLocation>
        <location evidence="1">Membrane</location>
        <topology evidence="1">Multi-pass membrane protein</topology>
    </subcellularLocation>
</comment>
<evidence type="ECO:0000256" key="1">
    <source>
        <dbReference type="ARBA" id="ARBA00004141"/>
    </source>
</evidence>
<dbReference type="GO" id="GO:0016020">
    <property type="term" value="C:membrane"/>
    <property type="evidence" value="ECO:0007669"/>
    <property type="project" value="UniProtKB-SubCell"/>
</dbReference>
<evidence type="ECO:0000256" key="2">
    <source>
        <dbReference type="ARBA" id="ARBA00022692"/>
    </source>
</evidence>
<evidence type="ECO:0000256" key="4">
    <source>
        <dbReference type="ARBA" id="ARBA00023136"/>
    </source>
</evidence>
<dbReference type="SUPFAM" id="SSF103473">
    <property type="entry name" value="MFS general substrate transporter"/>
    <property type="match status" value="1"/>
</dbReference>